<dbReference type="OrthoDB" id="1524661at2"/>
<protein>
    <submittedName>
        <fullName evidence="1">2'-5' RNA ligase</fullName>
    </submittedName>
</protein>
<dbReference type="Proteomes" id="UP000239863">
    <property type="component" value="Unassembled WGS sequence"/>
</dbReference>
<dbReference type="AlphaFoldDB" id="A0A2S6FVQ5"/>
<gene>
    <name evidence="1" type="ORF">BD821_11836</name>
</gene>
<keyword evidence="1" id="KW-0436">Ligase</keyword>
<dbReference type="InterPro" id="IPR009097">
    <property type="entry name" value="Cyclic_Pdiesterase"/>
</dbReference>
<accession>A0A2S6FVQ5</accession>
<dbReference type="SUPFAM" id="SSF55144">
    <property type="entry name" value="LigT-like"/>
    <property type="match status" value="1"/>
</dbReference>
<reference evidence="1 2" key="1">
    <citation type="submission" date="2018-02" db="EMBL/GenBank/DDBJ databases">
        <title>Genomic Encyclopedia of Archaeal and Bacterial Type Strains, Phase II (KMG-II): from individual species to whole genera.</title>
        <authorList>
            <person name="Goeker M."/>
        </authorList>
    </citation>
    <scope>NUCLEOTIDE SEQUENCE [LARGE SCALE GENOMIC DNA]</scope>
    <source>
        <strain evidence="1 2">DSM 15099</strain>
    </source>
</reference>
<dbReference type="PANTHER" id="PTHR40037:SF1">
    <property type="entry name" value="PHOSPHOESTERASE SAOUHSC_00951-RELATED"/>
    <property type="match status" value="1"/>
</dbReference>
<sequence>MNCNIKKRTIIIFPQLENINIINEIREKYDPLANHVRPHITLVFTFESSLTSIEIKEHLKKVLDGTRRFRLTLQEIIKIDNPLGLYLFLDIKQGNEQIKELSKKLYTGILQSYKPNWLNEKTFMPHLTIGSFTSKEDLNIAFKNTELIKENFTTVIDKISVEIIDENEDSIIEVEVDLSNE</sequence>
<evidence type="ECO:0000313" key="1">
    <source>
        <dbReference type="EMBL" id="PPK45954.1"/>
    </source>
</evidence>
<comment type="caution">
    <text evidence="1">The sequence shown here is derived from an EMBL/GenBank/DDBJ whole genome shotgun (WGS) entry which is preliminary data.</text>
</comment>
<dbReference type="Gene3D" id="3.90.1140.10">
    <property type="entry name" value="Cyclic phosphodiesterase"/>
    <property type="match status" value="1"/>
</dbReference>
<dbReference type="RefSeq" id="WP_104410536.1">
    <property type="nucleotide sequence ID" value="NZ_PTIS01000018.1"/>
</dbReference>
<dbReference type="PANTHER" id="PTHR40037">
    <property type="entry name" value="PHOSPHOESTERASE YJCG-RELATED"/>
    <property type="match status" value="1"/>
</dbReference>
<dbReference type="Pfam" id="PF13563">
    <property type="entry name" value="2_5_RNA_ligase2"/>
    <property type="match status" value="1"/>
</dbReference>
<dbReference type="GO" id="GO:0016874">
    <property type="term" value="F:ligase activity"/>
    <property type="evidence" value="ECO:0007669"/>
    <property type="project" value="UniProtKB-KW"/>
</dbReference>
<name>A0A2S6FVQ5_9CLOT</name>
<organism evidence="1 2">
    <name type="scientific">Clostridium algidicarnis DSM 15099</name>
    <dbReference type="NCBI Taxonomy" id="1121295"/>
    <lineage>
        <taxon>Bacteria</taxon>
        <taxon>Bacillati</taxon>
        <taxon>Bacillota</taxon>
        <taxon>Clostridia</taxon>
        <taxon>Eubacteriales</taxon>
        <taxon>Clostridiaceae</taxon>
        <taxon>Clostridium</taxon>
    </lineage>
</organism>
<dbReference type="EMBL" id="PTIS01000018">
    <property type="protein sequence ID" value="PPK45954.1"/>
    <property type="molecule type" value="Genomic_DNA"/>
</dbReference>
<evidence type="ECO:0000313" key="2">
    <source>
        <dbReference type="Proteomes" id="UP000239863"/>
    </source>
</evidence>
<proteinExistence type="predicted"/>
<dbReference type="InterPro" id="IPR050580">
    <property type="entry name" value="2H_phosphoesterase_YjcG-like"/>
</dbReference>